<evidence type="ECO:0000313" key="3">
    <source>
        <dbReference type="Proteomes" id="UP000299102"/>
    </source>
</evidence>
<dbReference type="GO" id="GO:0005739">
    <property type="term" value="C:mitochondrion"/>
    <property type="evidence" value="ECO:0007669"/>
    <property type="project" value="TreeGrafter"/>
</dbReference>
<comment type="caution">
    <text evidence="2">The sequence shown here is derived from an EMBL/GenBank/DDBJ whole genome shotgun (WGS) entry which is preliminary data.</text>
</comment>
<dbReference type="FunFam" id="3.90.1770.10:FF:000001">
    <property type="entry name" value="acetyl-CoA carboxylase 1"/>
    <property type="match status" value="1"/>
</dbReference>
<reference evidence="2 3" key="1">
    <citation type="journal article" date="2019" name="Commun. Biol.">
        <title>The bagworm genome reveals a unique fibroin gene that provides high tensile strength.</title>
        <authorList>
            <person name="Kono N."/>
            <person name="Nakamura H."/>
            <person name="Ohtoshi R."/>
            <person name="Tomita M."/>
            <person name="Numata K."/>
            <person name="Arakawa K."/>
        </authorList>
    </citation>
    <scope>NUCLEOTIDE SEQUENCE [LARGE SCALE GENOMIC DNA]</scope>
</reference>
<dbReference type="Proteomes" id="UP000299102">
    <property type="component" value="Unassembled WGS sequence"/>
</dbReference>
<evidence type="ECO:0000259" key="1">
    <source>
        <dbReference type="Pfam" id="PF02786"/>
    </source>
</evidence>
<dbReference type="STRING" id="151549.A0A4C2A8G6"/>
<dbReference type="SUPFAM" id="SSF56059">
    <property type="entry name" value="Glutathione synthetase ATP-binding domain-like"/>
    <property type="match status" value="1"/>
</dbReference>
<dbReference type="InterPro" id="IPR005479">
    <property type="entry name" value="CPAse_ATP-bd"/>
</dbReference>
<dbReference type="GO" id="GO:0005524">
    <property type="term" value="F:ATP binding"/>
    <property type="evidence" value="ECO:0007669"/>
    <property type="project" value="InterPro"/>
</dbReference>
<dbReference type="Gene3D" id="3.30.470.20">
    <property type="entry name" value="ATP-grasp fold, B domain"/>
    <property type="match status" value="1"/>
</dbReference>
<dbReference type="EMBL" id="BGZK01002783">
    <property type="protein sequence ID" value="GBP96450.1"/>
    <property type="molecule type" value="Genomic_DNA"/>
</dbReference>
<dbReference type="GO" id="GO:0006633">
    <property type="term" value="P:fatty acid biosynthetic process"/>
    <property type="evidence" value="ECO:0007669"/>
    <property type="project" value="TreeGrafter"/>
</dbReference>
<dbReference type="AlphaFoldDB" id="A0A4C2A8G6"/>
<name>A0A4C2A8G6_EUMVA</name>
<dbReference type="PANTHER" id="PTHR45728">
    <property type="entry name" value="ACETYL-COA CARBOXYLASE, ISOFORM A"/>
    <property type="match status" value="1"/>
</dbReference>
<dbReference type="Pfam" id="PF02786">
    <property type="entry name" value="CPSase_L_D2"/>
    <property type="match status" value="1"/>
</dbReference>
<dbReference type="InterPro" id="IPR049076">
    <property type="entry name" value="ACCA"/>
</dbReference>
<dbReference type="GO" id="GO:0003989">
    <property type="term" value="F:acetyl-CoA carboxylase activity"/>
    <property type="evidence" value="ECO:0007669"/>
    <property type="project" value="InterPro"/>
</dbReference>
<protein>
    <submittedName>
        <fullName evidence="2">Acetyl-CoA carboxylase 2</fullName>
    </submittedName>
</protein>
<sequence>MWALGDKVASSIVAQTADIPTLPWSGSELKAHYSGKKIKISSDLFNRGCVSNVEEGLAAVNKIGKVSVMVKASEGGGGKVFGVSTQLKSFPFSARSATLADMYGNAISLFGRDCSIQRRHQKIIEEAPAIVAQPEVFEDMGKAAVRLAKMVVMSVLAL</sequence>
<dbReference type="PANTHER" id="PTHR45728:SF3">
    <property type="entry name" value="ACETYL-COA CARBOXYLASE"/>
    <property type="match status" value="1"/>
</dbReference>
<gene>
    <name evidence="2" type="primary">Acacb</name>
    <name evidence="2" type="ORF">EVAR_69514_1</name>
</gene>
<dbReference type="OrthoDB" id="14612at2759"/>
<dbReference type="Gene3D" id="3.90.1770.10">
    <property type="entry name" value="PreATP-grasp domain"/>
    <property type="match status" value="1"/>
</dbReference>
<accession>A0A4C2A8G6</accession>
<evidence type="ECO:0000313" key="2">
    <source>
        <dbReference type="EMBL" id="GBP96450.1"/>
    </source>
</evidence>
<proteinExistence type="predicted"/>
<keyword evidence="3" id="KW-1185">Reference proteome</keyword>
<feature type="domain" description="Carbamoyl phosphate synthase ATP-binding" evidence="1">
    <location>
        <begin position="99"/>
        <end position="151"/>
    </location>
</feature>
<organism evidence="2 3">
    <name type="scientific">Eumeta variegata</name>
    <name type="common">Bagworm moth</name>
    <name type="synonym">Eumeta japonica</name>
    <dbReference type="NCBI Taxonomy" id="151549"/>
    <lineage>
        <taxon>Eukaryota</taxon>
        <taxon>Metazoa</taxon>
        <taxon>Ecdysozoa</taxon>
        <taxon>Arthropoda</taxon>
        <taxon>Hexapoda</taxon>
        <taxon>Insecta</taxon>
        <taxon>Pterygota</taxon>
        <taxon>Neoptera</taxon>
        <taxon>Endopterygota</taxon>
        <taxon>Lepidoptera</taxon>
        <taxon>Glossata</taxon>
        <taxon>Ditrysia</taxon>
        <taxon>Tineoidea</taxon>
        <taxon>Psychidae</taxon>
        <taxon>Oiketicinae</taxon>
        <taxon>Eumeta</taxon>
    </lineage>
</organism>